<feature type="region of interest" description="Disordered" evidence="1">
    <location>
        <begin position="101"/>
        <end position="120"/>
    </location>
</feature>
<evidence type="ECO:0000256" key="1">
    <source>
        <dbReference type="SAM" id="MobiDB-lite"/>
    </source>
</evidence>
<reference evidence="2" key="1">
    <citation type="journal article" date="2023" name="Mol. Plant Microbe Interact.">
        <title>Elucidating the Obligate Nature and Biological Capacity of an Invasive Fungal Corn Pathogen.</title>
        <authorList>
            <person name="MacCready J.S."/>
            <person name="Roggenkamp E.M."/>
            <person name="Gdanetz K."/>
            <person name="Chilvers M.I."/>
        </authorList>
    </citation>
    <scope>NUCLEOTIDE SEQUENCE</scope>
    <source>
        <strain evidence="2">PM02</strain>
    </source>
</reference>
<proteinExistence type="predicted"/>
<accession>A0AAD9MFT6</accession>
<name>A0AAD9MFT6_9PEZI</name>
<evidence type="ECO:0000313" key="2">
    <source>
        <dbReference type="EMBL" id="KAK2071326.1"/>
    </source>
</evidence>
<dbReference type="Proteomes" id="UP001217918">
    <property type="component" value="Unassembled WGS sequence"/>
</dbReference>
<dbReference type="AlphaFoldDB" id="A0AAD9MFT6"/>
<keyword evidence="3" id="KW-1185">Reference proteome</keyword>
<protein>
    <submittedName>
        <fullName evidence="2">Uncharacterized protein</fullName>
    </submittedName>
</protein>
<comment type="caution">
    <text evidence="2">The sequence shown here is derived from an EMBL/GenBank/DDBJ whole genome shotgun (WGS) entry which is preliminary data.</text>
</comment>
<sequence length="494" mass="55314">MELQTMLSVMKLENKDTGKLQEENQYLRSTREQVEVKMQELRSESELRRQSYEAELTSRVGKISLLERNLSKEEMLHTASRHEIGLLELKVKALEKAMATLQSAHPPGPPEPAEPDAPSRDEVAALKEKLRKAQAHIFSLQPYRTVLTPDRVKADFDGLTSGVSRWVETYVGAVADDEALSSQVLAHARTQPGALDLLRSGVRPERPDILQGAEWAHMAEPVAVAMVMDFFCSRVIRNDVAVGLTPEEQKMLDTMQHKLESDDVQPKREERTIRDWRAEAYISLFATPSYKAQRDRQVRALTCEVVEMFQLFMAALPSPASENKMYRQAQTMMVEPALRMSEAFHTETNRFALEFQHLDGYLAEHDRQAKLMTTSGAGATVPPPLEAPAARFTCQDLLQNFKTLDLATLPSSPAWREKARLKPVMTTTPALCFRQACSEVRNKAEPWQVLTKQHVFVAYGTLRQAAEGSRAGEKTVMGKLLSRTGGQAGAGNLG</sequence>
<organism evidence="2 3">
    <name type="scientific">Phyllachora maydis</name>
    <dbReference type="NCBI Taxonomy" id="1825666"/>
    <lineage>
        <taxon>Eukaryota</taxon>
        <taxon>Fungi</taxon>
        <taxon>Dikarya</taxon>
        <taxon>Ascomycota</taxon>
        <taxon>Pezizomycotina</taxon>
        <taxon>Sordariomycetes</taxon>
        <taxon>Sordariomycetidae</taxon>
        <taxon>Phyllachorales</taxon>
        <taxon>Phyllachoraceae</taxon>
        <taxon>Phyllachora</taxon>
    </lineage>
</organism>
<gene>
    <name evidence="2" type="ORF">P8C59_005760</name>
</gene>
<evidence type="ECO:0000313" key="3">
    <source>
        <dbReference type="Proteomes" id="UP001217918"/>
    </source>
</evidence>
<dbReference type="EMBL" id="JAQQPM010000005">
    <property type="protein sequence ID" value="KAK2071326.1"/>
    <property type="molecule type" value="Genomic_DNA"/>
</dbReference>